<dbReference type="PROSITE" id="PS00135">
    <property type="entry name" value="TRYPSIN_SER"/>
    <property type="match status" value="1"/>
</dbReference>
<dbReference type="PRINTS" id="PR00722">
    <property type="entry name" value="CHYMOTRYPSIN"/>
</dbReference>
<dbReference type="InterPro" id="IPR001314">
    <property type="entry name" value="Peptidase_S1A"/>
</dbReference>
<dbReference type="RefSeq" id="WP_386426547.1">
    <property type="nucleotide sequence ID" value="NZ_JBHSBB010000005.1"/>
</dbReference>
<feature type="domain" description="Peptidase S1" evidence="6">
    <location>
        <begin position="86"/>
        <end position="334"/>
    </location>
</feature>
<dbReference type="Gene3D" id="2.40.10.10">
    <property type="entry name" value="Trypsin-like serine proteases"/>
    <property type="match status" value="1"/>
</dbReference>
<dbReference type="InterPro" id="IPR028994">
    <property type="entry name" value="Integrin_alpha_N"/>
</dbReference>
<keyword evidence="4" id="KW-0645">Protease</keyword>
<evidence type="ECO:0000313" key="7">
    <source>
        <dbReference type="EMBL" id="MFC4030878.1"/>
    </source>
</evidence>
<gene>
    <name evidence="7" type="ORF">ACFO3J_05265</name>
</gene>
<dbReference type="EMBL" id="JBHSBB010000005">
    <property type="protein sequence ID" value="MFC4030878.1"/>
    <property type="molecule type" value="Genomic_DNA"/>
</dbReference>
<dbReference type="Gene3D" id="2.130.10.130">
    <property type="entry name" value="Integrin alpha, N-terminal"/>
    <property type="match status" value="1"/>
</dbReference>
<dbReference type="InterPro" id="IPR018114">
    <property type="entry name" value="TRYPSIN_HIS"/>
</dbReference>
<evidence type="ECO:0000313" key="8">
    <source>
        <dbReference type="Proteomes" id="UP001595765"/>
    </source>
</evidence>
<keyword evidence="2 5" id="KW-0732">Signal</keyword>
<dbReference type="CDD" id="cd00190">
    <property type="entry name" value="Tryp_SPc"/>
    <property type="match status" value="1"/>
</dbReference>
<dbReference type="PANTHER" id="PTHR24276:SF98">
    <property type="entry name" value="FI18310P1-RELATED"/>
    <property type="match status" value="1"/>
</dbReference>
<proteinExistence type="inferred from homology"/>
<evidence type="ECO:0000256" key="2">
    <source>
        <dbReference type="ARBA" id="ARBA00022729"/>
    </source>
</evidence>
<comment type="similarity">
    <text evidence="1">Belongs to the peptidase S1 family.</text>
</comment>
<comment type="caution">
    <text evidence="7">The sequence shown here is derived from an EMBL/GenBank/DDBJ whole genome shotgun (WGS) entry which is preliminary data.</text>
</comment>
<keyword evidence="4 7" id="KW-0378">Hydrolase</keyword>
<evidence type="ECO:0000256" key="4">
    <source>
        <dbReference type="RuleBase" id="RU363034"/>
    </source>
</evidence>
<dbReference type="InterPro" id="IPR043504">
    <property type="entry name" value="Peptidase_S1_PA_chymotrypsin"/>
</dbReference>
<dbReference type="PANTHER" id="PTHR24276">
    <property type="entry name" value="POLYSERASE-RELATED"/>
    <property type="match status" value="1"/>
</dbReference>
<evidence type="ECO:0000256" key="3">
    <source>
        <dbReference type="ARBA" id="ARBA00023157"/>
    </source>
</evidence>
<evidence type="ECO:0000256" key="1">
    <source>
        <dbReference type="ARBA" id="ARBA00007664"/>
    </source>
</evidence>
<accession>A0ABV8HFS9</accession>
<dbReference type="Pfam" id="PF00089">
    <property type="entry name" value="Trypsin"/>
    <property type="match status" value="1"/>
</dbReference>
<dbReference type="GO" id="GO:0016787">
    <property type="term" value="F:hydrolase activity"/>
    <property type="evidence" value="ECO:0007669"/>
    <property type="project" value="UniProtKB-KW"/>
</dbReference>
<protein>
    <submittedName>
        <fullName evidence="7">Trypsin-like serine protease</fullName>
        <ecNumber evidence="7">3.4.21.-</ecNumber>
    </submittedName>
</protein>
<dbReference type="EC" id="3.4.21.-" evidence="7"/>
<dbReference type="SUPFAM" id="SSF69318">
    <property type="entry name" value="Integrin alpha N-terminal domain"/>
    <property type="match status" value="1"/>
</dbReference>
<keyword evidence="8" id="KW-1185">Reference proteome</keyword>
<feature type="chain" id="PRO_5045770220" evidence="5">
    <location>
        <begin position="38"/>
        <end position="588"/>
    </location>
</feature>
<keyword evidence="4" id="KW-0720">Serine protease</keyword>
<dbReference type="InterPro" id="IPR033116">
    <property type="entry name" value="TRYPSIN_SER"/>
</dbReference>
<dbReference type="SUPFAM" id="SSF50494">
    <property type="entry name" value="Trypsin-like serine proteases"/>
    <property type="match status" value="1"/>
</dbReference>
<dbReference type="InterPro" id="IPR050430">
    <property type="entry name" value="Peptidase_S1"/>
</dbReference>
<evidence type="ECO:0000259" key="6">
    <source>
        <dbReference type="PROSITE" id="PS50240"/>
    </source>
</evidence>
<dbReference type="Proteomes" id="UP001595765">
    <property type="component" value="Unassembled WGS sequence"/>
</dbReference>
<dbReference type="InterPro" id="IPR013517">
    <property type="entry name" value="FG-GAP"/>
</dbReference>
<dbReference type="InterPro" id="IPR001254">
    <property type="entry name" value="Trypsin_dom"/>
</dbReference>
<dbReference type="InterPro" id="IPR009003">
    <property type="entry name" value="Peptidase_S1_PA"/>
</dbReference>
<dbReference type="Pfam" id="PF13517">
    <property type="entry name" value="FG-GAP_3"/>
    <property type="match status" value="1"/>
</dbReference>
<dbReference type="SMART" id="SM00020">
    <property type="entry name" value="Tryp_SPc"/>
    <property type="match status" value="1"/>
</dbReference>
<dbReference type="PROSITE" id="PS00134">
    <property type="entry name" value="TRYPSIN_HIS"/>
    <property type="match status" value="1"/>
</dbReference>
<name>A0ABV8HFS9_9ACTN</name>
<keyword evidence="3" id="KW-1015">Disulfide bond</keyword>
<dbReference type="PROSITE" id="PS50240">
    <property type="entry name" value="TRYPSIN_DOM"/>
    <property type="match status" value="1"/>
</dbReference>
<sequence length="588" mass="60603">MTHFFKGGRRARLAVAAPLTALAVGAASLILTAPAQAGPVTDGQGGTTVTQSQLRERVQHVVAQLPIAEKAAASTTATGNTAKPRIIGGTTTGISAAPWMVQLFYFNSDGSGEFCGGTLVAQNKVLTAAHCVSGLDWADNGVIVAGSDVLGGTEDSPVAGISSQWVNSGYNSSTIDNDVALLTLDHPFNLPTLPLATPNDSALYQAGTQAKVYGWGVTDSVPNSQNLAENLQSLALPVNGDTACADELDTDLGDPNAFIPAHMMCGGIGGTGDDATGKTTCSGDSGGPLVVGGKLIGVVSWGVSSDVQDCNVPGTYDVFSRFSAFSGVVQAQINNTDITRDRKADVIAQTPAGASYVYASTGTGVKSRVTAPASFANYNTVIQADLERDGYQDYILRATGSGNVFMGHRTADRASYSYTLIGTNWKAVKAMLVPGDVTGDGIPDLLSEDSAGRLWIYSGKGNGLFNTAVLTGLNWSQYNLVIGHGDFSGDGIADVLARDTKTGGLYLLQGTGKASAPFLAPVLIFTGWNGYDKLVTVGDFSGDGRADLLARVPSGSFYLFKGTGQAGSGALASSVKIGTGWNMYNLIG</sequence>
<reference evidence="8" key="1">
    <citation type="journal article" date="2019" name="Int. J. Syst. Evol. Microbiol.">
        <title>The Global Catalogue of Microorganisms (GCM) 10K type strain sequencing project: providing services to taxonomists for standard genome sequencing and annotation.</title>
        <authorList>
            <consortium name="The Broad Institute Genomics Platform"/>
            <consortium name="The Broad Institute Genome Sequencing Center for Infectious Disease"/>
            <person name="Wu L."/>
            <person name="Ma J."/>
        </authorList>
    </citation>
    <scope>NUCLEOTIDE SEQUENCE [LARGE SCALE GENOMIC DNA]</scope>
    <source>
        <strain evidence="8">CGMCC 4.7237</strain>
    </source>
</reference>
<organism evidence="7 8">
    <name type="scientific">Streptomyces polygonati</name>
    <dbReference type="NCBI Taxonomy" id="1617087"/>
    <lineage>
        <taxon>Bacteria</taxon>
        <taxon>Bacillati</taxon>
        <taxon>Actinomycetota</taxon>
        <taxon>Actinomycetes</taxon>
        <taxon>Kitasatosporales</taxon>
        <taxon>Streptomycetaceae</taxon>
        <taxon>Streptomyces</taxon>
    </lineage>
</organism>
<feature type="signal peptide" evidence="5">
    <location>
        <begin position="1"/>
        <end position="37"/>
    </location>
</feature>
<evidence type="ECO:0000256" key="5">
    <source>
        <dbReference type="SAM" id="SignalP"/>
    </source>
</evidence>